<gene>
    <name evidence="3" type="ORF">I0C86_28230</name>
</gene>
<organism evidence="3 4">
    <name type="scientific">Plantactinospora alkalitolerans</name>
    <dbReference type="NCBI Taxonomy" id="2789879"/>
    <lineage>
        <taxon>Bacteria</taxon>
        <taxon>Bacillati</taxon>
        <taxon>Actinomycetota</taxon>
        <taxon>Actinomycetes</taxon>
        <taxon>Micromonosporales</taxon>
        <taxon>Micromonosporaceae</taxon>
        <taxon>Plantactinospora</taxon>
    </lineage>
</organism>
<protein>
    <submittedName>
        <fullName evidence="3">Thioesterase</fullName>
    </submittedName>
</protein>
<comment type="caution">
    <text evidence="3">The sequence shown here is derived from an EMBL/GenBank/DDBJ whole genome shotgun (WGS) entry which is preliminary data.</text>
</comment>
<dbReference type="InterPro" id="IPR012223">
    <property type="entry name" value="TEII"/>
</dbReference>
<sequence>MPFGTGTRPPGAVRLVCLPHAGAGASVYRAWSQGLASTVVPVLAQPPGREGRSWDEPYRDAEALTADLVEALAPVFDEPFAVFGHSMGALLAFELVREIRRRGWPAPEHLFVAGRHAPHLAATSAPLYDVSDEELVAEMRGLGGTPEAVLNDPDLLATILPLLRADLSVNETYRYAPEPPLDVPVTAFAATADRRAGREGVAAWRAQTSCAFTLHVLPGDHFAVVRQAAFVHSRIVDGLAARLVPEAS</sequence>
<feature type="domain" description="Thioesterase" evidence="2">
    <location>
        <begin position="14"/>
        <end position="227"/>
    </location>
</feature>
<reference evidence="3 4" key="1">
    <citation type="submission" date="2020-11" db="EMBL/GenBank/DDBJ databases">
        <title>A novel isolate from a Black sea contaminated sediment with potential to produce alkanes: Plantactinospora alkalitolerans sp. nov.</title>
        <authorList>
            <person name="Carro L."/>
            <person name="Veyisoglu A."/>
            <person name="Guven K."/>
            <person name="Schumann P."/>
            <person name="Klenk H.-P."/>
            <person name="Sahin N."/>
        </authorList>
    </citation>
    <scope>NUCLEOTIDE SEQUENCE [LARGE SCALE GENOMIC DNA]</scope>
    <source>
        <strain evidence="3 4">S1510</strain>
    </source>
</reference>
<dbReference type="Proteomes" id="UP000638560">
    <property type="component" value="Unassembled WGS sequence"/>
</dbReference>
<keyword evidence="4" id="KW-1185">Reference proteome</keyword>
<dbReference type="PANTHER" id="PTHR11487:SF0">
    <property type="entry name" value="S-ACYL FATTY ACID SYNTHASE THIOESTERASE, MEDIUM CHAIN"/>
    <property type="match status" value="1"/>
</dbReference>
<name>A0ABS0H2V9_9ACTN</name>
<evidence type="ECO:0000313" key="3">
    <source>
        <dbReference type="EMBL" id="MBF9132815.1"/>
    </source>
</evidence>
<dbReference type="SUPFAM" id="SSF53474">
    <property type="entry name" value="alpha/beta-Hydrolases"/>
    <property type="match status" value="1"/>
</dbReference>
<dbReference type="Pfam" id="PF00975">
    <property type="entry name" value="Thioesterase"/>
    <property type="match status" value="1"/>
</dbReference>
<dbReference type="Gene3D" id="3.40.50.1820">
    <property type="entry name" value="alpha/beta hydrolase"/>
    <property type="match status" value="1"/>
</dbReference>
<evidence type="ECO:0000313" key="4">
    <source>
        <dbReference type="Proteomes" id="UP000638560"/>
    </source>
</evidence>
<dbReference type="InterPro" id="IPR001031">
    <property type="entry name" value="Thioesterase"/>
</dbReference>
<dbReference type="InterPro" id="IPR029058">
    <property type="entry name" value="AB_hydrolase_fold"/>
</dbReference>
<evidence type="ECO:0000256" key="1">
    <source>
        <dbReference type="ARBA" id="ARBA00007169"/>
    </source>
</evidence>
<dbReference type="EMBL" id="JADPUN010000251">
    <property type="protein sequence ID" value="MBF9132815.1"/>
    <property type="molecule type" value="Genomic_DNA"/>
</dbReference>
<dbReference type="PANTHER" id="PTHR11487">
    <property type="entry name" value="THIOESTERASE"/>
    <property type="match status" value="1"/>
</dbReference>
<comment type="similarity">
    <text evidence="1">Belongs to the thioesterase family.</text>
</comment>
<proteinExistence type="inferred from homology"/>
<accession>A0ABS0H2V9</accession>
<evidence type="ECO:0000259" key="2">
    <source>
        <dbReference type="Pfam" id="PF00975"/>
    </source>
</evidence>